<evidence type="ECO:0000313" key="2">
    <source>
        <dbReference type="EMBL" id="PFX17124.1"/>
    </source>
</evidence>
<sequence>MALSRPRPLFAQRRTIRLVMEDSMELDSLNIAKSLPDFAKHIRGIVPQFGGKCFDITLESAEKAAELANAGFDYGDVRKPLRLLGKRSIHVSVFVSVEFPDDELVKLLSTYGELKSASLRRLHYPEAGYTYIENGIRVAEFTAIERDIPKRLVVGRRPPLASQPTPPPASEFDPDPVAEADMDNNTATRDWAANSEELFSPSTYAEAAANQNSSMDLTPSPPASGRKREAPQVSSDEESVPAKHFASTPDPESQCEESSQMQRPPAQKPPVIHPLLNRPRTDD</sequence>
<protein>
    <submittedName>
        <fullName evidence="2">Uncharacterized protein</fullName>
    </submittedName>
</protein>
<dbReference type="Proteomes" id="UP000225706">
    <property type="component" value="Unassembled WGS sequence"/>
</dbReference>
<feature type="region of interest" description="Disordered" evidence="1">
    <location>
        <begin position="208"/>
        <end position="283"/>
    </location>
</feature>
<feature type="region of interest" description="Disordered" evidence="1">
    <location>
        <begin position="155"/>
        <end position="182"/>
    </location>
</feature>
<accession>A0A2B4RFI1</accession>
<dbReference type="EMBL" id="LSMT01000495">
    <property type="protein sequence ID" value="PFX17124.1"/>
    <property type="molecule type" value="Genomic_DNA"/>
</dbReference>
<dbReference type="AlphaFoldDB" id="A0A2B4RFI1"/>
<keyword evidence="3" id="KW-1185">Reference proteome</keyword>
<name>A0A2B4RFI1_STYPI</name>
<gene>
    <name evidence="2" type="ORF">AWC38_SpisGene18567</name>
</gene>
<evidence type="ECO:0000256" key="1">
    <source>
        <dbReference type="SAM" id="MobiDB-lite"/>
    </source>
</evidence>
<reference evidence="3" key="1">
    <citation type="journal article" date="2017" name="bioRxiv">
        <title>Comparative analysis of the genomes of Stylophora pistillata and Acropora digitifera provides evidence for extensive differences between species of corals.</title>
        <authorList>
            <person name="Voolstra C.R."/>
            <person name="Li Y."/>
            <person name="Liew Y.J."/>
            <person name="Baumgarten S."/>
            <person name="Zoccola D."/>
            <person name="Flot J.-F."/>
            <person name="Tambutte S."/>
            <person name="Allemand D."/>
            <person name="Aranda M."/>
        </authorList>
    </citation>
    <scope>NUCLEOTIDE SEQUENCE [LARGE SCALE GENOMIC DNA]</scope>
</reference>
<feature type="compositionally biased region" description="Acidic residues" evidence="1">
    <location>
        <begin position="172"/>
        <end position="182"/>
    </location>
</feature>
<comment type="caution">
    <text evidence="2">The sequence shown here is derived from an EMBL/GenBank/DDBJ whole genome shotgun (WGS) entry which is preliminary data.</text>
</comment>
<proteinExistence type="predicted"/>
<evidence type="ECO:0000313" key="3">
    <source>
        <dbReference type="Proteomes" id="UP000225706"/>
    </source>
</evidence>
<organism evidence="2 3">
    <name type="scientific">Stylophora pistillata</name>
    <name type="common">Smooth cauliflower coral</name>
    <dbReference type="NCBI Taxonomy" id="50429"/>
    <lineage>
        <taxon>Eukaryota</taxon>
        <taxon>Metazoa</taxon>
        <taxon>Cnidaria</taxon>
        <taxon>Anthozoa</taxon>
        <taxon>Hexacorallia</taxon>
        <taxon>Scleractinia</taxon>
        <taxon>Astrocoeniina</taxon>
        <taxon>Pocilloporidae</taxon>
        <taxon>Stylophora</taxon>
    </lineage>
</organism>